<dbReference type="RefSeq" id="WP_022712635.1">
    <property type="nucleotide sequence ID" value="NZ_JACIFX010000001.1"/>
</dbReference>
<dbReference type="InterPro" id="IPR000652">
    <property type="entry name" value="Triosephosphate_isomerase"/>
</dbReference>
<comment type="caution">
    <text evidence="2">The sequence shown here is derived from an EMBL/GenBank/DDBJ whole genome shotgun (WGS) entry which is preliminary data.</text>
</comment>
<keyword evidence="3" id="KW-1185">Reference proteome</keyword>
<feature type="region of interest" description="Disordered" evidence="1">
    <location>
        <begin position="48"/>
        <end position="92"/>
    </location>
</feature>
<evidence type="ECO:0000313" key="3">
    <source>
        <dbReference type="Proteomes" id="UP000551353"/>
    </source>
</evidence>
<dbReference type="EMBL" id="JACIFX010000001">
    <property type="protein sequence ID" value="MBB4226365.1"/>
    <property type="molecule type" value="Genomic_DNA"/>
</dbReference>
<organism evidence="2 3">
    <name type="scientific">Rhizobium mongolense</name>
    <dbReference type="NCBI Taxonomy" id="57676"/>
    <lineage>
        <taxon>Bacteria</taxon>
        <taxon>Pseudomonadati</taxon>
        <taxon>Pseudomonadota</taxon>
        <taxon>Alphaproteobacteria</taxon>
        <taxon>Hyphomicrobiales</taxon>
        <taxon>Rhizobiaceae</taxon>
        <taxon>Rhizobium/Agrobacterium group</taxon>
        <taxon>Rhizobium</taxon>
    </lineage>
</organism>
<name>A0ABR6IER9_9HYPH</name>
<sequence length="92" mass="10015">MPKLIAGSWKIHGLASSLAEIEALKGLTSEAACDIVVRSPFTPIEIPAKRDRRVRPRLPSPDTVNERRRAPAADGHCGSQSQDHFCSRLKAA</sequence>
<protein>
    <recommendedName>
        <fullName evidence="4">L-erythrulose-1-phosphate isomerase</fullName>
    </recommendedName>
</protein>
<evidence type="ECO:0000256" key="1">
    <source>
        <dbReference type="SAM" id="MobiDB-lite"/>
    </source>
</evidence>
<dbReference type="Proteomes" id="UP000551353">
    <property type="component" value="Unassembled WGS sequence"/>
</dbReference>
<accession>A0ABR6IER9</accession>
<evidence type="ECO:0000313" key="2">
    <source>
        <dbReference type="EMBL" id="MBB4226365.1"/>
    </source>
</evidence>
<evidence type="ECO:0008006" key="4">
    <source>
        <dbReference type="Google" id="ProtNLM"/>
    </source>
</evidence>
<proteinExistence type="predicted"/>
<gene>
    <name evidence="2" type="ORF">GGD56_000185</name>
</gene>
<reference evidence="2 3" key="1">
    <citation type="submission" date="2020-08" db="EMBL/GenBank/DDBJ databases">
        <title>Genomic Encyclopedia of Type Strains, Phase IV (KMG-V): Genome sequencing to study the core and pangenomes of soil and plant-associated prokaryotes.</title>
        <authorList>
            <person name="Whitman W."/>
        </authorList>
    </citation>
    <scope>NUCLEOTIDE SEQUENCE [LARGE SCALE GENOMIC DNA]</scope>
    <source>
        <strain evidence="2 3">SEMIA 4087</strain>
    </source>
</reference>
<dbReference type="PROSITE" id="PS51440">
    <property type="entry name" value="TIM_2"/>
    <property type="match status" value="1"/>
</dbReference>